<feature type="domain" description="DUF6533" evidence="3">
    <location>
        <begin position="19"/>
        <end position="63"/>
    </location>
</feature>
<evidence type="ECO:0000256" key="1">
    <source>
        <dbReference type="SAM" id="MobiDB-lite"/>
    </source>
</evidence>
<keyword evidence="2" id="KW-0472">Membrane</keyword>
<feature type="transmembrane region" description="Helical" evidence="2">
    <location>
        <begin position="150"/>
        <end position="172"/>
    </location>
</feature>
<evidence type="ECO:0000256" key="2">
    <source>
        <dbReference type="SAM" id="Phobius"/>
    </source>
</evidence>
<accession>A0AAD7TPW3</accession>
<proteinExistence type="predicted"/>
<keyword evidence="2" id="KW-0812">Transmembrane</keyword>
<dbReference type="Proteomes" id="UP001215151">
    <property type="component" value="Unassembled WGS sequence"/>
</dbReference>
<keyword evidence="5" id="KW-1185">Reference proteome</keyword>
<dbReference type="Pfam" id="PF20151">
    <property type="entry name" value="DUF6533"/>
    <property type="match status" value="1"/>
</dbReference>
<feature type="region of interest" description="Disordered" evidence="1">
    <location>
        <begin position="334"/>
        <end position="356"/>
    </location>
</feature>
<name>A0AAD7TPW3_9APHY</name>
<dbReference type="InterPro" id="IPR045340">
    <property type="entry name" value="DUF6533"/>
</dbReference>
<feature type="transmembrane region" description="Helical" evidence="2">
    <location>
        <begin position="19"/>
        <end position="36"/>
    </location>
</feature>
<evidence type="ECO:0000259" key="3">
    <source>
        <dbReference type="Pfam" id="PF20151"/>
    </source>
</evidence>
<evidence type="ECO:0000313" key="4">
    <source>
        <dbReference type="EMBL" id="KAJ8473870.1"/>
    </source>
</evidence>
<dbReference type="AlphaFoldDB" id="A0AAD7TPW3"/>
<protein>
    <recommendedName>
        <fullName evidence="3">DUF6533 domain-containing protein</fullName>
    </recommendedName>
</protein>
<feature type="transmembrane region" description="Helical" evidence="2">
    <location>
        <begin position="193"/>
        <end position="216"/>
    </location>
</feature>
<gene>
    <name evidence="4" type="ORF">ONZ51_g7598</name>
</gene>
<evidence type="ECO:0000313" key="5">
    <source>
        <dbReference type="Proteomes" id="UP001215151"/>
    </source>
</evidence>
<organism evidence="4 5">
    <name type="scientific">Trametes cubensis</name>
    <dbReference type="NCBI Taxonomy" id="1111947"/>
    <lineage>
        <taxon>Eukaryota</taxon>
        <taxon>Fungi</taxon>
        <taxon>Dikarya</taxon>
        <taxon>Basidiomycota</taxon>
        <taxon>Agaricomycotina</taxon>
        <taxon>Agaricomycetes</taxon>
        <taxon>Polyporales</taxon>
        <taxon>Polyporaceae</taxon>
        <taxon>Trametes</taxon>
    </lineage>
</organism>
<keyword evidence="2" id="KW-1133">Transmembrane helix</keyword>
<dbReference type="EMBL" id="JAPEVG010000207">
    <property type="protein sequence ID" value="KAJ8473870.1"/>
    <property type="molecule type" value="Genomic_DNA"/>
</dbReference>
<sequence length="356" mass="39119">MSASDAYAAEIKTLINETYYTLAAFALLSFEYVITFDREVRLVWGRKVTGATVLYVLNRYWLFLEYITQVVTTFPISEKLVFSILQSCDVVGYMVIVGNAGPPFIWAAFSALRGYALSGRKSWVALIILLFYVPHIALTCSLVRDSNAPAAVTIASRTCLIVGDLIVLAVTWQSTFNIARAARMARMRVSLTYSILTDGTLYFVCLLILNVVNIVVNVVNNDSAVSAFQDPITSILVSRFLLNLRDVHDTSDTRPSFVQSQREGATHATTVQFAEFVRPMGADLAFDDWADRSTRWSDEADEFSTENELSTLSTARPRASHLASADVLQSGAMSGDAVSDVGGRSCDASTHRHAAS</sequence>
<comment type="caution">
    <text evidence="4">The sequence shown here is derived from an EMBL/GenBank/DDBJ whole genome shotgun (WGS) entry which is preliminary data.</text>
</comment>
<feature type="transmembrane region" description="Helical" evidence="2">
    <location>
        <begin position="124"/>
        <end position="144"/>
    </location>
</feature>
<reference evidence="4" key="1">
    <citation type="submission" date="2022-11" db="EMBL/GenBank/DDBJ databases">
        <title>Genome Sequence of Cubamyces cubensis.</title>
        <authorList>
            <person name="Buettner E."/>
        </authorList>
    </citation>
    <scope>NUCLEOTIDE SEQUENCE</scope>
    <source>
        <strain evidence="4">MPL-01</strain>
    </source>
</reference>
<feature type="transmembrane region" description="Helical" evidence="2">
    <location>
        <begin position="91"/>
        <end position="112"/>
    </location>
</feature>